<protein>
    <submittedName>
        <fullName evidence="1">Uncharacterized protein</fullName>
    </submittedName>
</protein>
<dbReference type="AlphaFoldDB" id="A0A8J1TB92"/>
<comment type="caution">
    <text evidence="1">The sequence shown here is derived from an EMBL/GenBank/DDBJ whole genome shotgun (WGS) entry which is preliminary data.</text>
</comment>
<dbReference type="OrthoDB" id="6364565at2759"/>
<accession>A0A8J1TB92</accession>
<dbReference type="Proteomes" id="UP000749559">
    <property type="component" value="Unassembled WGS sequence"/>
</dbReference>
<evidence type="ECO:0000313" key="2">
    <source>
        <dbReference type="Proteomes" id="UP000749559"/>
    </source>
</evidence>
<evidence type="ECO:0000313" key="1">
    <source>
        <dbReference type="EMBL" id="CAH1799915.1"/>
    </source>
</evidence>
<keyword evidence="2" id="KW-1185">Reference proteome</keyword>
<gene>
    <name evidence="1" type="ORF">OFUS_LOCUS23872</name>
</gene>
<organism evidence="1 2">
    <name type="scientific">Owenia fusiformis</name>
    <name type="common">Polychaete worm</name>
    <dbReference type="NCBI Taxonomy" id="6347"/>
    <lineage>
        <taxon>Eukaryota</taxon>
        <taxon>Metazoa</taxon>
        <taxon>Spiralia</taxon>
        <taxon>Lophotrochozoa</taxon>
        <taxon>Annelida</taxon>
        <taxon>Polychaeta</taxon>
        <taxon>Sedentaria</taxon>
        <taxon>Canalipalpata</taxon>
        <taxon>Sabellida</taxon>
        <taxon>Oweniida</taxon>
        <taxon>Oweniidae</taxon>
        <taxon>Owenia</taxon>
    </lineage>
</organism>
<dbReference type="PANTHER" id="PTHR47027">
    <property type="entry name" value="REVERSE TRANSCRIPTASE DOMAIN-CONTAINING PROTEIN"/>
    <property type="match status" value="1"/>
</dbReference>
<sequence>VAGTMSEPFKIRQGVFQGAVNSMILYQFYISDLLTELQRSNLGAKVMGMNTCSPAYADDIALVALFPGAMDTLLDISFKHSSKWRYTLHPQKCVALTYGSNEKYAFNLGTDTINNVTKAKHVGIPLSTTGDFSDHTKHAISSGKRKLFSLFGLGHKTNGLSPILATKLYNSFTVPTFLYGDQIINYKQRDVEMMEVAQREIGRRIQFLPSNCSNPMSTMPLGMCSVKLKMDYDKLLMFFSIITLPMTNIYKQLLMMRFMSIFIQGKKWDSPIYRMWECIKRHNLLDYVINMITNANFPSKYTWKRIIRNIIGTKQRNDYNTICAMYKRHDIGVKISDVSTSRSGLLKPCIWWLLAKMKPENLPVCKIMMRLSTDCHELRVKNSGLNCICVLCNTFEVETIEHFLSSCEAYFDEHARLTSIINKYGNPCDLKSVVFGYHEHIAENDMIQIGEIVLQMSIKRARLMRAYTGNQM</sequence>
<dbReference type="PANTHER" id="PTHR47027:SF20">
    <property type="entry name" value="REVERSE TRANSCRIPTASE-LIKE PROTEIN WITH RNA-DIRECTED DNA POLYMERASE DOMAIN"/>
    <property type="match status" value="1"/>
</dbReference>
<dbReference type="EMBL" id="CAIIXF020000011">
    <property type="protein sequence ID" value="CAH1799915.1"/>
    <property type="molecule type" value="Genomic_DNA"/>
</dbReference>
<dbReference type="InterPro" id="IPR000477">
    <property type="entry name" value="RT_dom"/>
</dbReference>
<dbReference type="Pfam" id="PF00078">
    <property type="entry name" value="RVT_1"/>
    <property type="match status" value="1"/>
</dbReference>
<proteinExistence type="predicted"/>
<reference evidence="1" key="1">
    <citation type="submission" date="2022-03" db="EMBL/GenBank/DDBJ databases">
        <authorList>
            <person name="Martin C."/>
        </authorList>
    </citation>
    <scope>NUCLEOTIDE SEQUENCE</scope>
</reference>
<dbReference type="PROSITE" id="PS50878">
    <property type="entry name" value="RT_POL"/>
    <property type="match status" value="1"/>
</dbReference>
<name>A0A8J1TB92_OWEFU</name>
<feature type="non-terminal residue" evidence="1">
    <location>
        <position position="1"/>
    </location>
</feature>